<sequence>NVETRTLGKFMAHVTIDSHQFSTDVHVVSDEAIPTKLIVGKPILEQVTLTISSEGIQVTAPTIFKHQNIDREQKEENIDREQKEENVDVLIKTFGVLVANIDDELDIGKPEYEQTIKQMINTYSPRKCKLSFFTY</sequence>
<feature type="non-terminal residue" evidence="1">
    <location>
        <position position="1"/>
    </location>
</feature>
<evidence type="ECO:0000313" key="1">
    <source>
        <dbReference type="EMBL" id="KAK9675147.1"/>
    </source>
</evidence>
<dbReference type="EMBL" id="JASPKY010001246">
    <property type="protein sequence ID" value="KAK9675147.1"/>
    <property type="molecule type" value="Genomic_DNA"/>
</dbReference>
<keyword evidence="2" id="KW-1185">Reference proteome</keyword>
<evidence type="ECO:0000313" key="2">
    <source>
        <dbReference type="Proteomes" id="UP001458880"/>
    </source>
</evidence>
<dbReference type="AlphaFoldDB" id="A0AAW1HFM9"/>
<proteinExistence type="predicted"/>
<comment type="caution">
    <text evidence="1">The sequence shown here is derived from an EMBL/GenBank/DDBJ whole genome shotgun (WGS) entry which is preliminary data.</text>
</comment>
<reference evidence="1 2" key="1">
    <citation type="journal article" date="2024" name="BMC Genomics">
        <title>De novo assembly and annotation of Popillia japonica's genome with initial clues to its potential as an invasive pest.</title>
        <authorList>
            <person name="Cucini C."/>
            <person name="Boschi S."/>
            <person name="Funari R."/>
            <person name="Cardaioli E."/>
            <person name="Iannotti N."/>
            <person name="Marturano G."/>
            <person name="Paoli F."/>
            <person name="Bruttini M."/>
            <person name="Carapelli A."/>
            <person name="Frati F."/>
            <person name="Nardi F."/>
        </authorList>
    </citation>
    <scope>NUCLEOTIDE SEQUENCE [LARGE SCALE GENOMIC DNA]</scope>
    <source>
        <strain evidence="1">DMR45628</strain>
    </source>
</reference>
<protein>
    <recommendedName>
        <fullName evidence="3">Vitellogenin</fullName>
    </recommendedName>
</protein>
<name>A0AAW1HFM9_POPJA</name>
<dbReference type="Proteomes" id="UP001458880">
    <property type="component" value="Unassembled WGS sequence"/>
</dbReference>
<organism evidence="1 2">
    <name type="scientific">Popillia japonica</name>
    <name type="common">Japanese beetle</name>
    <dbReference type="NCBI Taxonomy" id="7064"/>
    <lineage>
        <taxon>Eukaryota</taxon>
        <taxon>Metazoa</taxon>
        <taxon>Ecdysozoa</taxon>
        <taxon>Arthropoda</taxon>
        <taxon>Hexapoda</taxon>
        <taxon>Insecta</taxon>
        <taxon>Pterygota</taxon>
        <taxon>Neoptera</taxon>
        <taxon>Endopterygota</taxon>
        <taxon>Coleoptera</taxon>
        <taxon>Polyphaga</taxon>
        <taxon>Scarabaeiformia</taxon>
        <taxon>Scarabaeidae</taxon>
        <taxon>Rutelinae</taxon>
        <taxon>Popillia</taxon>
    </lineage>
</organism>
<evidence type="ECO:0008006" key="3">
    <source>
        <dbReference type="Google" id="ProtNLM"/>
    </source>
</evidence>
<accession>A0AAW1HFM9</accession>
<gene>
    <name evidence="1" type="ORF">QE152_g40603</name>
</gene>